<dbReference type="AlphaFoldDB" id="A0A0L8I2D3"/>
<gene>
    <name evidence="1" type="ORF">OCBIM_22037750mg</name>
</gene>
<sequence>MEEGRLLKQTFYGKLTRRKKPQHKPRKRFKDVIKGNLKILEINLDIWETLAESCTLWRETIKYRCNVFEQKRMEHAALKRSLVIGTKVRKRNKCQICERFYKMKVGLKSHLRAYDRTLSNQGSLF</sequence>
<proteinExistence type="predicted"/>
<accession>A0A0L8I2D3</accession>
<evidence type="ECO:0008006" key="2">
    <source>
        <dbReference type="Google" id="ProtNLM"/>
    </source>
</evidence>
<protein>
    <recommendedName>
        <fullName evidence="2">C2H2-type domain-containing protein</fullName>
    </recommendedName>
</protein>
<name>A0A0L8I2D3_OCTBM</name>
<evidence type="ECO:0000313" key="1">
    <source>
        <dbReference type="EMBL" id="KOF95622.1"/>
    </source>
</evidence>
<reference evidence="1" key="1">
    <citation type="submission" date="2015-07" db="EMBL/GenBank/DDBJ databases">
        <title>MeaNS - Measles Nucleotide Surveillance Program.</title>
        <authorList>
            <person name="Tran T."/>
            <person name="Druce J."/>
        </authorList>
    </citation>
    <scope>NUCLEOTIDE SEQUENCE</scope>
    <source>
        <strain evidence="1">UCB-OBI-ISO-001</strain>
        <tissue evidence="1">Gonad</tissue>
    </source>
</reference>
<organism evidence="1">
    <name type="scientific">Octopus bimaculoides</name>
    <name type="common">California two-spotted octopus</name>
    <dbReference type="NCBI Taxonomy" id="37653"/>
    <lineage>
        <taxon>Eukaryota</taxon>
        <taxon>Metazoa</taxon>
        <taxon>Spiralia</taxon>
        <taxon>Lophotrochozoa</taxon>
        <taxon>Mollusca</taxon>
        <taxon>Cephalopoda</taxon>
        <taxon>Coleoidea</taxon>
        <taxon>Octopodiformes</taxon>
        <taxon>Octopoda</taxon>
        <taxon>Incirrata</taxon>
        <taxon>Octopodidae</taxon>
        <taxon>Octopus</taxon>
    </lineage>
</organism>
<dbReference type="EMBL" id="KQ416708">
    <property type="protein sequence ID" value="KOF95622.1"/>
    <property type="molecule type" value="Genomic_DNA"/>
</dbReference>